<dbReference type="GO" id="GO:0005737">
    <property type="term" value="C:cytoplasm"/>
    <property type="evidence" value="ECO:0007669"/>
    <property type="project" value="UniProtKB-SubCell"/>
</dbReference>
<evidence type="ECO:0000256" key="6">
    <source>
        <dbReference type="ARBA" id="ARBA00022840"/>
    </source>
</evidence>
<keyword evidence="5 8" id="KW-0378">Hydrolase</keyword>
<comment type="similarity">
    <text evidence="8">Belongs to the PRA-PH family.</text>
</comment>
<accession>A0A133VIM7</accession>
<dbReference type="InterPro" id="IPR021130">
    <property type="entry name" value="PRib-ATP_PPHydrolase-like"/>
</dbReference>
<dbReference type="GO" id="GO:0004636">
    <property type="term" value="F:phosphoribosyl-ATP diphosphatase activity"/>
    <property type="evidence" value="ECO:0007669"/>
    <property type="project" value="UniProtKB-UniRule"/>
</dbReference>
<evidence type="ECO:0000313" key="9">
    <source>
        <dbReference type="EMBL" id="KXB06277.1"/>
    </source>
</evidence>
<dbReference type="PANTHER" id="PTHR42945:SF1">
    <property type="entry name" value="HISTIDINE BIOSYNTHESIS BIFUNCTIONAL PROTEIN HIS7"/>
    <property type="match status" value="1"/>
</dbReference>
<sequence length="97" mass="11584">MEIIEEVFEVIEDRRENPRSDSYVSELLSQGKEKIQEKIDEESLELQEAFEQGDRDKIVHESADVLFHMMVLLASEEIDFEEVMEELERRRKPREAE</sequence>
<dbReference type="InterPro" id="IPR008179">
    <property type="entry name" value="HisE"/>
</dbReference>
<dbReference type="NCBIfam" id="TIGR03188">
    <property type="entry name" value="histidine_hisI"/>
    <property type="match status" value="1"/>
</dbReference>
<dbReference type="CDD" id="cd11534">
    <property type="entry name" value="NTP-PPase_HisIE_like"/>
    <property type="match status" value="1"/>
</dbReference>
<proteinExistence type="inferred from homology"/>
<evidence type="ECO:0000256" key="7">
    <source>
        <dbReference type="ARBA" id="ARBA00023102"/>
    </source>
</evidence>
<keyword evidence="8" id="KW-0963">Cytoplasm</keyword>
<dbReference type="Pfam" id="PF01503">
    <property type="entry name" value="PRA-PH"/>
    <property type="match status" value="1"/>
</dbReference>
<evidence type="ECO:0000256" key="5">
    <source>
        <dbReference type="ARBA" id="ARBA00022801"/>
    </source>
</evidence>
<keyword evidence="6 8" id="KW-0067">ATP-binding</keyword>
<evidence type="ECO:0000313" key="10">
    <source>
        <dbReference type="Proteomes" id="UP000070491"/>
    </source>
</evidence>
<dbReference type="SUPFAM" id="SSF101386">
    <property type="entry name" value="all-alpha NTP pyrophosphatases"/>
    <property type="match status" value="1"/>
</dbReference>
<evidence type="ECO:0000256" key="3">
    <source>
        <dbReference type="ARBA" id="ARBA00022605"/>
    </source>
</evidence>
<name>A0A133VIM7_9EURY</name>
<comment type="caution">
    <text evidence="9">The sequence shown here is derived from an EMBL/GenBank/DDBJ whole genome shotgun (WGS) entry which is preliminary data.</text>
</comment>
<keyword evidence="10" id="KW-1185">Reference proteome</keyword>
<dbReference type="EMBL" id="LHYG01000008">
    <property type="protein sequence ID" value="KXB06277.1"/>
    <property type="molecule type" value="Genomic_DNA"/>
</dbReference>
<comment type="subcellular location">
    <subcellularLocation>
        <location evidence="8">Cytoplasm</location>
    </subcellularLocation>
</comment>
<dbReference type="Gene3D" id="1.10.287.1080">
    <property type="entry name" value="MazG-like"/>
    <property type="match status" value="1"/>
</dbReference>
<dbReference type="GO" id="GO:0005524">
    <property type="term" value="F:ATP binding"/>
    <property type="evidence" value="ECO:0007669"/>
    <property type="project" value="UniProtKB-KW"/>
</dbReference>
<organism evidence="9 10">
    <name type="scientific">candidate division MSBL1 archaeon SCGC-AAA382F02</name>
    <dbReference type="NCBI Taxonomy" id="1698282"/>
    <lineage>
        <taxon>Archaea</taxon>
        <taxon>Methanobacteriati</taxon>
        <taxon>Methanobacteriota</taxon>
        <taxon>candidate division MSBL1</taxon>
    </lineage>
</organism>
<dbReference type="AlphaFoldDB" id="A0A133VIM7"/>
<keyword evidence="4 8" id="KW-0547">Nucleotide-binding</keyword>
<comment type="catalytic activity">
    <reaction evidence="1 8">
        <text>1-(5-phospho-beta-D-ribosyl)-ATP + H2O = 1-(5-phospho-beta-D-ribosyl)-5'-AMP + diphosphate + H(+)</text>
        <dbReference type="Rhea" id="RHEA:22828"/>
        <dbReference type="ChEBI" id="CHEBI:15377"/>
        <dbReference type="ChEBI" id="CHEBI:15378"/>
        <dbReference type="ChEBI" id="CHEBI:33019"/>
        <dbReference type="ChEBI" id="CHEBI:59457"/>
        <dbReference type="ChEBI" id="CHEBI:73183"/>
        <dbReference type="EC" id="3.6.1.31"/>
    </reaction>
</comment>
<dbReference type="EC" id="3.6.1.31" evidence="8"/>
<dbReference type="Proteomes" id="UP000070491">
    <property type="component" value="Unassembled WGS sequence"/>
</dbReference>
<evidence type="ECO:0000256" key="2">
    <source>
        <dbReference type="ARBA" id="ARBA00005204"/>
    </source>
</evidence>
<dbReference type="PANTHER" id="PTHR42945">
    <property type="entry name" value="HISTIDINE BIOSYNTHESIS BIFUNCTIONAL PROTEIN"/>
    <property type="match status" value="1"/>
</dbReference>
<reference evidence="9 10" key="1">
    <citation type="journal article" date="2016" name="Sci. Rep.">
        <title>Metabolic traits of an uncultured archaeal lineage -MSBL1- from brine pools of the Red Sea.</title>
        <authorList>
            <person name="Mwirichia R."/>
            <person name="Alam I."/>
            <person name="Rashid M."/>
            <person name="Vinu M."/>
            <person name="Ba-Alawi W."/>
            <person name="Anthony Kamau A."/>
            <person name="Kamanda Ngugi D."/>
            <person name="Goker M."/>
            <person name="Klenk H.P."/>
            <person name="Bajic V."/>
            <person name="Stingl U."/>
        </authorList>
    </citation>
    <scope>NUCLEOTIDE SEQUENCE [LARGE SCALE GENOMIC DNA]</scope>
    <source>
        <strain evidence="9">SCGC-AAA382F02</strain>
    </source>
</reference>
<evidence type="ECO:0000256" key="8">
    <source>
        <dbReference type="HAMAP-Rule" id="MF_01020"/>
    </source>
</evidence>
<keyword evidence="3 8" id="KW-0028">Amino-acid biosynthesis</keyword>
<comment type="pathway">
    <text evidence="2 8">Amino-acid biosynthesis; L-histidine biosynthesis; L-histidine from 5-phospho-alpha-D-ribose 1-diphosphate: step 2/9.</text>
</comment>
<evidence type="ECO:0000256" key="1">
    <source>
        <dbReference type="ARBA" id="ARBA00001460"/>
    </source>
</evidence>
<gene>
    <name evidence="8" type="primary">hisE</name>
    <name evidence="9" type="ORF">AKJ53_00860</name>
</gene>
<protein>
    <recommendedName>
        <fullName evidence="8">Phosphoribosyl-ATP pyrophosphatase</fullName>
        <shortName evidence="8">PRA-PH</shortName>
        <ecNumber evidence="8">3.6.1.31</ecNumber>
    </recommendedName>
</protein>
<dbReference type="HAMAP" id="MF_01020">
    <property type="entry name" value="HisE"/>
    <property type="match status" value="1"/>
</dbReference>
<dbReference type="UniPathway" id="UPA00031">
    <property type="reaction ID" value="UER00007"/>
</dbReference>
<evidence type="ECO:0000256" key="4">
    <source>
        <dbReference type="ARBA" id="ARBA00022741"/>
    </source>
</evidence>
<dbReference type="GO" id="GO:0000105">
    <property type="term" value="P:L-histidine biosynthetic process"/>
    <property type="evidence" value="ECO:0007669"/>
    <property type="project" value="UniProtKB-UniRule"/>
</dbReference>
<keyword evidence="7 8" id="KW-0368">Histidine biosynthesis</keyword>